<dbReference type="PANTHER" id="PTHR37367">
    <property type="entry name" value="CHROMOSOME 4 OPEN READING FRAME 3"/>
    <property type="match status" value="1"/>
</dbReference>
<gene>
    <name evidence="4" type="primary">LOC102815562</name>
</gene>
<reference evidence="4" key="1">
    <citation type="submission" date="2025-08" db="UniProtKB">
        <authorList>
            <consortium name="RefSeq"/>
        </authorList>
    </citation>
    <scope>IDENTIFICATION</scope>
    <source>
        <tissue evidence="4">Spleen</tissue>
    </source>
</reference>
<keyword evidence="2" id="KW-0812">Transmembrane</keyword>
<evidence type="ECO:0000313" key="4">
    <source>
        <dbReference type="RefSeq" id="XP_006862637.1"/>
    </source>
</evidence>
<dbReference type="AlphaFoldDB" id="A0A9B0WPP2"/>
<feature type="transmembrane region" description="Helical" evidence="2">
    <location>
        <begin position="70"/>
        <end position="91"/>
    </location>
</feature>
<dbReference type="GeneID" id="102815562"/>
<name>A0A9B0WPP2_CHRAS</name>
<dbReference type="OrthoDB" id="9633459at2759"/>
<keyword evidence="3" id="KW-1185">Reference proteome</keyword>
<keyword evidence="2" id="KW-1133">Transmembrane helix</keyword>
<sequence>MSFLGDPDTCTLCNGTLALEVVKGGVNMDRGAEAVGDRDGLQEQGDLKEAGRQKQNPDEWSQPMIPKHSYWLDLWLFIALDLVLFLVVYFMP</sequence>
<evidence type="ECO:0000256" key="1">
    <source>
        <dbReference type="SAM" id="MobiDB-lite"/>
    </source>
</evidence>
<feature type="compositionally biased region" description="Basic and acidic residues" evidence="1">
    <location>
        <begin position="33"/>
        <end position="57"/>
    </location>
</feature>
<proteinExistence type="predicted"/>
<dbReference type="RefSeq" id="XP_006862637.1">
    <property type="nucleotide sequence ID" value="XM_006862575.1"/>
</dbReference>
<dbReference type="InterPro" id="IPR038780">
    <property type="entry name" value="ALN"/>
</dbReference>
<protein>
    <submittedName>
        <fullName evidence="4">Uncharacterized protein C4orf3-like</fullName>
    </submittedName>
</protein>
<dbReference type="PANTHER" id="PTHR37367:SF1">
    <property type="entry name" value="CHROMOSOME 4 OPEN READING FRAME 3"/>
    <property type="match status" value="1"/>
</dbReference>
<evidence type="ECO:0000313" key="3">
    <source>
        <dbReference type="Proteomes" id="UP000504623"/>
    </source>
</evidence>
<dbReference type="Pfam" id="PF17696">
    <property type="entry name" value="ALN"/>
    <property type="match status" value="1"/>
</dbReference>
<keyword evidence="2" id="KW-0472">Membrane</keyword>
<organism evidence="3 4">
    <name type="scientific">Chrysochloris asiatica</name>
    <name type="common">Cape golden mole</name>
    <dbReference type="NCBI Taxonomy" id="185453"/>
    <lineage>
        <taxon>Eukaryota</taxon>
        <taxon>Metazoa</taxon>
        <taxon>Chordata</taxon>
        <taxon>Craniata</taxon>
        <taxon>Vertebrata</taxon>
        <taxon>Euteleostomi</taxon>
        <taxon>Mammalia</taxon>
        <taxon>Eutheria</taxon>
        <taxon>Afrotheria</taxon>
        <taxon>Chrysochloridae</taxon>
        <taxon>Chrysochlorinae</taxon>
        <taxon>Chrysochloris</taxon>
    </lineage>
</organism>
<feature type="region of interest" description="Disordered" evidence="1">
    <location>
        <begin position="33"/>
        <end position="60"/>
    </location>
</feature>
<accession>A0A9B0WPP2</accession>
<dbReference type="Proteomes" id="UP000504623">
    <property type="component" value="Unplaced"/>
</dbReference>
<evidence type="ECO:0000256" key="2">
    <source>
        <dbReference type="SAM" id="Phobius"/>
    </source>
</evidence>